<dbReference type="Gene3D" id="3.30.300.20">
    <property type="match status" value="1"/>
</dbReference>
<dbReference type="OrthoDB" id="13625at2"/>
<dbReference type="Pfam" id="PF02566">
    <property type="entry name" value="OsmC"/>
    <property type="match status" value="1"/>
</dbReference>
<reference evidence="1 2" key="1">
    <citation type="submission" date="2019-06" db="EMBL/GenBank/DDBJ databases">
        <title>Whole genome shotgun sequence of Brevibacillus parabrevis NBRC 12334.</title>
        <authorList>
            <person name="Hosoyama A."/>
            <person name="Uohara A."/>
            <person name="Ohji S."/>
            <person name="Ichikawa N."/>
        </authorList>
    </citation>
    <scope>NUCLEOTIDE SEQUENCE [LARGE SCALE GENOMIC DNA]</scope>
    <source>
        <strain evidence="1 2">NBRC 12334</strain>
    </source>
</reference>
<dbReference type="InterPro" id="IPR036102">
    <property type="entry name" value="OsmC/Ohrsf"/>
</dbReference>
<dbReference type="SUPFAM" id="SSF82784">
    <property type="entry name" value="OsmC-like"/>
    <property type="match status" value="1"/>
</dbReference>
<dbReference type="EMBL" id="BJMH01000003">
    <property type="protein sequence ID" value="GEB31187.1"/>
    <property type="molecule type" value="Genomic_DNA"/>
</dbReference>
<dbReference type="PANTHER" id="PTHR34352">
    <property type="entry name" value="PROTEIN YHFA"/>
    <property type="match status" value="1"/>
</dbReference>
<sequence length="130" mass="14325">MNFEAKEKGFVTHLSYGDLHVSGDEAYGFRPYQLLVSSIAVCSGGVLRKVLDKMRMPCTDMQITADVTRNEAEANRVEKIHLHFIITGENLKAEKVQKAVDAASKNCPMVQSVKGSIVVTESFELVPLVP</sequence>
<organism evidence="1 2">
    <name type="scientific">Brevibacillus parabrevis</name>
    <dbReference type="NCBI Taxonomy" id="54914"/>
    <lineage>
        <taxon>Bacteria</taxon>
        <taxon>Bacillati</taxon>
        <taxon>Bacillota</taxon>
        <taxon>Bacilli</taxon>
        <taxon>Bacillales</taxon>
        <taxon>Paenibacillaceae</taxon>
        <taxon>Brevibacillus</taxon>
    </lineage>
</organism>
<protein>
    <submittedName>
        <fullName evidence="1">Osmotically inducible protein C</fullName>
    </submittedName>
</protein>
<gene>
    <name evidence="1" type="ORF">BPA01_07670</name>
</gene>
<dbReference type="Proteomes" id="UP000316882">
    <property type="component" value="Unassembled WGS sequence"/>
</dbReference>
<comment type="caution">
    <text evidence="1">The sequence shown here is derived from an EMBL/GenBank/DDBJ whole genome shotgun (WGS) entry which is preliminary data.</text>
</comment>
<dbReference type="InterPro" id="IPR015946">
    <property type="entry name" value="KH_dom-like_a/b"/>
</dbReference>
<dbReference type="AlphaFoldDB" id="A0A4Y3PCL9"/>
<dbReference type="RefSeq" id="WP_063228878.1">
    <property type="nucleotide sequence ID" value="NZ_BJMH01000003.1"/>
</dbReference>
<name>A0A4Y3PCL9_BREPA</name>
<dbReference type="STRING" id="54914.AV540_14605"/>
<keyword evidence="2" id="KW-1185">Reference proteome</keyword>
<evidence type="ECO:0000313" key="2">
    <source>
        <dbReference type="Proteomes" id="UP000316882"/>
    </source>
</evidence>
<evidence type="ECO:0000313" key="1">
    <source>
        <dbReference type="EMBL" id="GEB31187.1"/>
    </source>
</evidence>
<accession>A0A4Y3PCL9</accession>
<dbReference type="PANTHER" id="PTHR34352:SF1">
    <property type="entry name" value="PROTEIN YHFA"/>
    <property type="match status" value="1"/>
</dbReference>
<proteinExistence type="predicted"/>
<dbReference type="InterPro" id="IPR003718">
    <property type="entry name" value="OsmC/Ohr_fam"/>
</dbReference>